<evidence type="ECO:0000256" key="2">
    <source>
        <dbReference type="ARBA" id="ARBA00022801"/>
    </source>
</evidence>
<dbReference type="Gene3D" id="3.20.20.300">
    <property type="entry name" value="Glycoside hydrolase, family 3, N-terminal domain"/>
    <property type="match status" value="1"/>
</dbReference>
<evidence type="ECO:0000313" key="5">
    <source>
        <dbReference type="EMBL" id="CAA9328426.1"/>
    </source>
</evidence>
<name>A0A6J4LAN7_9ACTN</name>
<reference evidence="5" key="1">
    <citation type="submission" date="2020-02" db="EMBL/GenBank/DDBJ databases">
        <authorList>
            <person name="Meier V. D."/>
        </authorList>
    </citation>
    <scope>NUCLEOTIDE SEQUENCE</scope>
    <source>
        <strain evidence="5">AVDCRST_MAG29</strain>
    </source>
</reference>
<dbReference type="InterPro" id="IPR036962">
    <property type="entry name" value="Glyco_hydro_3_N_sf"/>
</dbReference>
<dbReference type="InterPro" id="IPR050226">
    <property type="entry name" value="NagZ_Beta-hexosaminidase"/>
</dbReference>
<gene>
    <name evidence="5" type="ORF">AVDCRST_MAG29-880</name>
</gene>
<feature type="domain" description="Glycoside hydrolase family 3 N-terminal" evidence="4">
    <location>
        <begin position="29"/>
        <end position="325"/>
    </location>
</feature>
<dbReference type="SUPFAM" id="SSF51445">
    <property type="entry name" value="(Trans)glycosidases"/>
    <property type="match status" value="1"/>
</dbReference>
<proteinExistence type="inferred from homology"/>
<dbReference type="AlphaFoldDB" id="A0A6J4LAN7"/>
<evidence type="ECO:0000259" key="4">
    <source>
        <dbReference type="Pfam" id="PF00933"/>
    </source>
</evidence>
<organism evidence="5">
    <name type="scientific">uncultured Nocardioidaceae bacterium</name>
    <dbReference type="NCBI Taxonomy" id="253824"/>
    <lineage>
        <taxon>Bacteria</taxon>
        <taxon>Bacillati</taxon>
        <taxon>Actinomycetota</taxon>
        <taxon>Actinomycetes</taxon>
        <taxon>Propionibacteriales</taxon>
        <taxon>Nocardioidaceae</taxon>
        <taxon>environmental samples</taxon>
    </lineage>
</organism>
<keyword evidence="3 5" id="KW-0326">Glycosidase</keyword>
<dbReference type="GO" id="GO:0004563">
    <property type="term" value="F:beta-N-acetylhexosaminidase activity"/>
    <property type="evidence" value="ECO:0007669"/>
    <property type="project" value="UniProtKB-EC"/>
</dbReference>
<dbReference type="PANTHER" id="PTHR30480">
    <property type="entry name" value="BETA-HEXOSAMINIDASE-RELATED"/>
    <property type="match status" value="1"/>
</dbReference>
<dbReference type="GO" id="GO:0009254">
    <property type="term" value="P:peptidoglycan turnover"/>
    <property type="evidence" value="ECO:0007669"/>
    <property type="project" value="TreeGrafter"/>
</dbReference>
<keyword evidence="2 5" id="KW-0378">Hydrolase</keyword>
<dbReference type="InterPro" id="IPR017853">
    <property type="entry name" value="GH"/>
</dbReference>
<dbReference type="Pfam" id="PF00933">
    <property type="entry name" value="Glyco_hydro_3"/>
    <property type="match status" value="1"/>
</dbReference>
<dbReference type="EMBL" id="CADCUG010000048">
    <property type="protein sequence ID" value="CAA9328426.1"/>
    <property type="molecule type" value="Genomic_DNA"/>
</dbReference>
<dbReference type="PANTHER" id="PTHR30480:SF16">
    <property type="entry name" value="GLYCOSIDE HYDROLASE FAMILY 3 DOMAIN PROTEIN"/>
    <property type="match status" value="1"/>
</dbReference>
<comment type="similarity">
    <text evidence="1">Belongs to the glycosyl hydrolase 3 family.</text>
</comment>
<dbReference type="EC" id="3.2.1.52" evidence="5"/>
<dbReference type="InterPro" id="IPR001764">
    <property type="entry name" value="Glyco_hydro_3_N"/>
</dbReference>
<protein>
    <submittedName>
        <fullName evidence="5">GH3</fullName>
        <ecNumber evidence="5">3.2.1.52</ecNumber>
    </submittedName>
</protein>
<evidence type="ECO:0000256" key="1">
    <source>
        <dbReference type="ARBA" id="ARBA00005336"/>
    </source>
</evidence>
<accession>A0A6J4LAN7</accession>
<sequence>MSAQSADLRRLALTVQLAAFPGPDFAPAAARLLEHGLGGVCLFGSNTAAAPDALAMLVRRAHEAGERALVAIDEEGGDVTRLHTRTGSTSPGNAVLGVVDDVAVTADIARQLGLELAALGIDLNLAPVADVNSNPDNPIIGVRSFGSEPGLVARHVAAWVDGLQSAGVSACAKHFPGHGDTSSDSHTGLPRVDASAGVLRERELVPFAAAVDTGVEAVMTSHVLLPAIDRERPATLSPAVLGMLRTELGFEGAIVTDALDMAGASGGGRGVPEAAVLALSAGADLLCLGADKDATLVESVADAVVDAVRGGRLPEARLRDAAARTHALARVRGSAGGPSEAPDNVAAARRALRVEGTLPRLADALVVRVDTAPTIAVGEVPWGLDAEVVLKPGAELEAGTRPVVVQVRDLHRHSEVGAMVVAITRTGREVVVIEWGWPAASDMPVPRICTYGASTASREAVRQLLRESTGWTP</sequence>
<evidence type="ECO:0000256" key="3">
    <source>
        <dbReference type="ARBA" id="ARBA00023295"/>
    </source>
</evidence>
<dbReference type="GO" id="GO:0005975">
    <property type="term" value="P:carbohydrate metabolic process"/>
    <property type="evidence" value="ECO:0007669"/>
    <property type="project" value="InterPro"/>
</dbReference>